<keyword evidence="4" id="KW-0862">Zinc</keyword>
<sequence length="467" mass="50533">MNGKAAVSKDLNAKHKKILEALLKLPENRECADCKAKAPRWASVNLGIFICMQCSGVHRSLGVHISKVRSATLDTWLPEQVAFIQSMGNEKSNNYWEAELLPNYDRVGIENFIRAKYEDKRWIPKNGTSRSLKSQEERTYEPPEKLVDSGGHKDSNSARYWEEHNKVSMQPLKKKVLAVSRSPAQVLTETKAQPPEVVRPKVDNTSTQVNVQPVNASSPAQPAPASPARPASPSKIDYTVNLFNLLSMDSSTNGSESSSLESSPNEDNISAEFQAAEATLTADNNYTKSDEKKAGIEDLFKDPEPKSQLAAPVNAQINLKNDIMSLFEKSNMASPYVIHQQQARVLAAARSGAAPGVISLNTIQPGVANSQATNGSFPGQRWPSLGFQAAGTAPVVGQNGIHKFSQVGNIRSTYPGSCTTFPAPSTPINGGGIGRGIRPSSAPSATPRQSGKDYDFSSLTQGMFSKH</sequence>
<reference evidence="8 9" key="1">
    <citation type="journal article" date="2017" name="Nature">
        <title>The Apostasia genome and the evolution of orchids.</title>
        <authorList>
            <person name="Zhang G.Q."/>
            <person name="Liu K.W."/>
            <person name="Li Z."/>
            <person name="Lohaus R."/>
            <person name="Hsiao Y.Y."/>
            <person name="Niu S.C."/>
            <person name="Wang J.Y."/>
            <person name="Lin Y.C."/>
            <person name="Xu Q."/>
            <person name="Chen L.J."/>
            <person name="Yoshida K."/>
            <person name="Fujiwara S."/>
            <person name="Wang Z.W."/>
            <person name="Zhang Y.Q."/>
            <person name="Mitsuda N."/>
            <person name="Wang M."/>
            <person name="Liu G.H."/>
            <person name="Pecoraro L."/>
            <person name="Huang H.X."/>
            <person name="Xiao X.J."/>
            <person name="Lin M."/>
            <person name="Wu X.Y."/>
            <person name="Wu W.L."/>
            <person name="Chen Y.Y."/>
            <person name="Chang S.B."/>
            <person name="Sakamoto S."/>
            <person name="Ohme-Takagi M."/>
            <person name="Yagi M."/>
            <person name="Zeng S.J."/>
            <person name="Shen C.Y."/>
            <person name="Yeh C.M."/>
            <person name="Luo Y.B."/>
            <person name="Tsai W.C."/>
            <person name="Van de Peer Y."/>
            <person name="Liu Z.J."/>
        </authorList>
    </citation>
    <scope>NUCLEOTIDE SEQUENCE [LARGE SCALE GENOMIC DNA]</scope>
    <source>
        <strain evidence="9">cv. Shenzhen</strain>
        <tissue evidence="8">Stem</tissue>
    </source>
</reference>
<evidence type="ECO:0000256" key="2">
    <source>
        <dbReference type="ARBA" id="ARBA00022723"/>
    </source>
</evidence>
<evidence type="ECO:0000256" key="6">
    <source>
        <dbReference type="SAM" id="MobiDB-lite"/>
    </source>
</evidence>
<evidence type="ECO:0000259" key="7">
    <source>
        <dbReference type="PROSITE" id="PS50115"/>
    </source>
</evidence>
<dbReference type="FunFam" id="1.10.220.150:FF:000009">
    <property type="entry name" value="stromal membrane-associated protein 1 isoform X1"/>
    <property type="match status" value="1"/>
</dbReference>
<name>A0A2H9ZQY4_9ASPA</name>
<dbReference type="Gene3D" id="1.10.220.150">
    <property type="entry name" value="Arf GTPase activating protein"/>
    <property type="match status" value="1"/>
</dbReference>
<dbReference type="STRING" id="1088818.A0A2H9ZQY4"/>
<evidence type="ECO:0000313" key="8">
    <source>
        <dbReference type="EMBL" id="PKA45705.1"/>
    </source>
</evidence>
<gene>
    <name evidence="8" type="primary">AGD5</name>
    <name evidence="8" type="ORF">AXF42_Ash011046</name>
</gene>
<keyword evidence="3 5" id="KW-0863">Zinc-finger</keyword>
<keyword evidence="2" id="KW-0479">Metal-binding</keyword>
<feature type="compositionally biased region" description="Polar residues" evidence="6">
    <location>
        <begin position="203"/>
        <end position="215"/>
    </location>
</feature>
<dbReference type="AlphaFoldDB" id="A0A2H9ZQY4"/>
<dbReference type="PROSITE" id="PS50115">
    <property type="entry name" value="ARFGAP"/>
    <property type="match status" value="1"/>
</dbReference>
<dbReference type="PANTHER" id="PTHR46419">
    <property type="entry name" value="ADP-RIBOSYLATION FACTOR GTPASE-ACTIVATING PROTEIN AGD5"/>
    <property type="match status" value="1"/>
</dbReference>
<keyword evidence="1" id="KW-0343">GTPase activation</keyword>
<accession>A0A2H9ZQY4</accession>
<dbReference type="SMART" id="SM00105">
    <property type="entry name" value="ArfGap"/>
    <property type="match status" value="1"/>
</dbReference>
<dbReference type="InterPro" id="IPR037278">
    <property type="entry name" value="ARFGAP/RecO"/>
</dbReference>
<feature type="compositionally biased region" description="Basic and acidic residues" evidence="6">
    <location>
        <begin position="133"/>
        <end position="157"/>
    </location>
</feature>
<proteinExistence type="predicted"/>
<dbReference type="GO" id="GO:0005096">
    <property type="term" value="F:GTPase activator activity"/>
    <property type="evidence" value="ECO:0007669"/>
    <property type="project" value="UniProtKB-KW"/>
</dbReference>
<dbReference type="SUPFAM" id="SSF57863">
    <property type="entry name" value="ArfGap/RecO-like zinc finger"/>
    <property type="match status" value="1"/>
</dbReference>
<dbReference type="PRINTS" id="PR00405">
    <property type="entry name" value="REVINTRACTNG"/>
</dbReference>
<evidence type="ECO:0000256" key="5">
    <source>
        <dbReference type="PROSITE-ProRule" id="PRU00288"/>
    </source>
</evidence>
<dbReference type="InterPro" id="IPR038508">
    <property type="entry name" value="ArfGAP_dom_sf"/>
</dbReference>
<feature type="domain" description="Arf-GAP" evidence="7">
    <location>
        <begin position="16"/>
        <end position="130"/>
    </location>
</feature>
<feature type="region of interest" description="Disordered" evidence="6">
    <location>
        <begin position="125"/>
        <end position="157"/>
    </location>
</feature>
<organism evidence="8 9">
    <name type="scientific">Apostasia shenzhenica</name>
    <dbReference type="NCBI Taxonomy" id="1088818"/>
    <lineage>
        <taxon>Eukaryota</taxon>
        <taxon>Viridiplantae</taxon>
        <taxon>Streptophyta</taxon>
        <taxon>Embryophyta</taxon>
        <taxon>Tracheophyta</taxon>
        <taxon>Spermatophyta</taxon>
        <taxon>Magnoliopsida</taxon>
        <taxon>Liliopsida</taxon>
        <taxon>Asparagales</taxon>
        <taxon>Orchidaceae</taxon>
        <taxon>Apostasioideae</taxon>
        <taxon>Apostasia</taxon>
    </lineage>
</organism>
<evidence type="ECO:0000256" key="1">
    <source>
        <dbReference type="ARBA" id="ARBA00022468"/>
    </source>
</evidence>
<dbReference type="OrthoDB" id="10266696at2759"/>
<evidence type="ECO:0000313" key="9">
    <source>
        <dbReference type="Proteomes" id="UP000236161"/>
    </source>
</evidence>
<keyword evidence="9" id="KW-1185">Reference proteome</keyword>
<evidence type="ECO:0000256" key="4">
    <source>
        <dbReference type="ARBA" id="ARBA00022833"/>
    </source>
</evidence>
<dbReference type="Proteomes" id="UP000236161">
    <property type="component" value="Unassembled WGS sequence"/>
</dbReference>
<dbReference type="Pfam" id="PF01412">
    <property type="entry name" value="ArfGap"/>
    <property type="match status" value="1"/>
</dbReference>
<dbReference type="InterPro" id="IPR001164">
    <property type="entry name" value="ArfGAP_dom"/>
</dbReference>
<evidence type="ECO:0000256" key="3">
    <source>
        <dbReference type="ARBA" id="ARBA00022771"/>
    </source>
</evidence>
<dbReference type="InterPro" id="IPR044520">
    <property type="entry name" value="ARF_GAP_AGD5/15"/>
</dbReference>
<dbReference type="PANTHER" id="PTHR46419:SF2">
    <property type="entry name" value="ADP-RIBOSYLATION FACTOR GTPASE-ACTIVATING PROTEIN AGD5"/>
    <property type="match status" value="1"/>
</dbReference>
<protein>
    <submittedName>
        <fullName evidence="8">Putative ADP-ribosylation factor GTPase-activating protein AGD5</fullName>
    </submittedName>
</protein>
<feature type="region of interest" description="Disordered" evidence="6">
    <location>
        <begin position="185"/>
        <end position="233"/>
    </location>
</feature>
<dbReference type="EMBL" id="KZ454830">
    <property type="protein sequence ID" value="PKA45705.1"/>
    <property type="molecule type" value="Genomic_DNA"/>
</dbReference>
<feature type="compositionally biased region" description="Polar residues" evidence="6">
    <location>
        <begin position="457"/>
        <end position="467"/>
    </location>
</feature>
<dbReference type="GO" id="GO:0008270">
    <property type="term" value="F:zinc ion binding"/>
    <property type="evidence" value="ECO:0007669"/>
    <property type="project" value="UniProtKB-KW"/>
</dbReference>
<dbReference type="CDD" id="cd08204">
    <property type="entry name" value="ArfGap"/>
    <property type="match status" value="1"/>
</dbReference>
<feature type="region of interest" description="Disordered" evidence="6">
    <location>
        <begin position="421"/>
        <end position="467"/>
    </location>
</feature>